<dbReference type="VEuPathDB" id="CryptoDB:Vbra_12337"/>
<evidence type="ECO:0000256" key="1">
    <source>
        <dbReference type="SAM" id="MobiDB-lite"/>
    </source>
</evidence>
<evidence type="ECO:0000313" key="3">
    <source>
        <dbReference type="EMBL" id="CEL97752.1"/>
    </source>
</evidence>
<organism evidence="3 4">
    <name type="scientific">Vitrella brassicaformis (strain CCMP3155)</name>
    <dbReference type="NCBI Taxonomy" id="1169540"/>
    <lineage>
        <taxon>Eukaryota</taxon>
        <taxon>Sar</taxon>
        <taxon>Alveolata</taxon>
        <taxon>Colpodellida</taxon>
        <taxon>Vitrellaceae</taxon>
        <taxon>Vitrella</taxon>
    </lineage>
</organism>
<dbReference type="AlphaFoldDB" id="A0A0G4ELC4"/>
<dbReference type="Proteomes" id="UP000041254">
    <property type="component" value="Unassembled WGS sequence"/>
</dbReference>
<keyword evidence="4" id="KW-1185">Reference proteome</keyword>
<feature type="region of interest" description="Disordered" evidence="1">
    <location>
        <begin position="31"/>
        <end position="56"/>
    </location>
</feature>
<name>A0A0G4ELC4_VITBC</name>
<accession>A0A0G4ELC4</accession>
<dbReference type="InParanoid" id="A0A0G4ELC4"/>
<sequence>MPANILTTFLFLFIFLAAVFGVDEKVRGARKRPHHDAEGLEAVATQADDGAEEEESRPLLSFRLTHVNITGLDTMAKRLSFEWSVRQLLAASLGTVQEHQILLQPISYLPKADELPTNASLDVLAEIVHFDTDNWTWEEVVSSWHTALENEHSPLREGFSLDLSHPTLVDTPTTISTASDEEDSYISAYMDDMLLEVDEAVEAEETVPPEVLLGDT</sequence>
<keyword evidence="2" id="KW-0732">Signal</keyword>
<evidence type="ECO:0000256" key="2">
    <source>
        <dbReference type="SAM" id="SignalP"/>
    </source>
</evidence>
<gene>
    <name evidence="3" type="ORF">Vbra_12337</name>
</gene>
<dbReference type="EMBL" id="CDMY01000255">
    <property type="protein sequence ID" value="CEL97752.1"/>
    <property type="molecule type" value="Genomic_DNA"/>
</dbReference>
<protein>
    <submittedName>
        <fullName evidence="3">Uncharacterized protein</fullName>
    </submittedName>
</protein>
<feature type="signal peptide" evidence="2">
    <location>
        <begin position="1"/>
        <end position="21"/>
    </location>
</feature>
<reference evidence="3 4" key="1">
    <citation type="submission" date="2014-11" db="EMBL/GenBank/DDBJ databases">
        <authorList>
            <person name="Zhu J."/>
            <person name="Qi W."/>
            <person name="Song R."/>
        </authorList>
    </citation>
    <scope>NUCLEOTIDE SEQUENCE [LARGE SCALE GENOMIC DNA]</scope>
</reference>
<evidence type="ECO:0000313" key="4">
    <source>
        <dbReference type="Proteomes" id="UP000041254"/>
    </source>
</evidence>
<feature type="chain" id="PRO_5005187487" evidence="2">
    <location>
        <begin position="22"/>
        <end position="216"/>
    </location>
</feature>
<proteinExistence type="predicted"/>